<comment type="caution">
    <text evidence="1">The sequence shown here is derived from an EMBL/GenBank/DDBJ whole genome shotgun (WGS) entry which is preliminary data.</text>
</comment>
<sequence length="58" mass="6850">MCGNISIYNSSTPFNDILEYVNQEEYYIILADSMDETRYLLDVLRPANYIIIVKNMEH</sequence>
<reference evidence="1" key="1">
    <citation type="submission" date="2019-08" db="EMBL/GenBank/DDBJ databases">
        <authorList>
            <person name="Kucharzyk K."/>
            <person name="Murdoch R.W."/>
            <person name="Higgins S."/>
            <person name="Loffler F."/>
        </authorList>
    </citation>
    <scope>NUCLEOTIDE SEQUENCE</scope>
</reference>
<organism evidence="1">
    <name type="scientific">bioreactor metagenome</name>
    <dbReference type="NCBI Taxonomy" id="1076179"/>
    <lineage>
        <taxon>unclassified sequences</taxon>
        <taxon>metagenomes</taxon>
        <taxon>ecological metagenomes</taxon>
    </lineage>
</organism>
<proteinExistence type="predicted"/>
<protein>
    <submittedName>
        <fullName evidence="1">Uncharacterized protein</fullName>
    </submittedName>
</protein>
<evidence type="ECO:0000313" key="1">
    <source>
        <dbReference type="EMBL" id="MPN57154.1"/>
    </source>
</evidence>
<gene>
    <name evidence="1" type="ORF">SDC9_204848</name>
</gene>
<dbReference type="AlphaFoldDB" id="A0A645J9J7"/>
<dbReference type="EMBL" id="VSSQ01128340">
    <property type="protein sequence ID" value="MPN57154.1"/>
    <property type="molecule type" value="Genomic_DNA"/>
</dbReference>
<name>A0A645J9J7_9ZZZZ</name>
<accession>A0A645J9J7</accession>